<accession>A0A9K3KB92</accession>
<evidence type="ECO:0000313" key="3">
    <source>
        <dbReference type="Proteomes" id="UP000693970"/>
    </source>
</evidence>
<dbReference type="EMBL" id="JAGRRH010000035">
    <property type="protein sequence ID" value="KAG7339357.1"/>
    <property type="molecule type" value="Genomic_DNA"/>
</dbReference>
<proteinExistence type="predicted"/>
<dbReference type="AlphaFoldDB" id="A0A9K3KB92"/>
<name>A0A9K3KB92_9STRA</name>
<reference evidence="2" key="1">
    <citation type="journal article" date="2021" name="Sci. Rep.">
        <title>Diploid genomic architecture of Nitzschia inconspicua, an elite biomass production diatom.</title>
        <authorList>
            <person name="Oliver A."/>
            <person name="Podell S."/>
            <person name="Pinowska A."/>
            <person name="Traller J.C."/>
            <person name="Smith S.R."/>
            <person name="McClure R."/>
            <person name="Beliaev A."/>
            <person name="Bohutskyi P."/>
            <person name="Hill E.A."/>
            <person name="Rabines A."/>
            <person name="Zheng H."/>
            <person name="Allen L.Z."/>
            <person name="Kuo A."/>
            <person name="Grigoriev I.V."/>
            <person name="Allen A.E."/>
            <person name="Hazlebeck D."/>
            <person name="Allen E.E."/>
        </authorList>
    </citation>
    <scope>NUCLEOTIDE SEQUENCE</scope>
    <source>
        <strain evidence="2">Hildebrandi</strain>
    </source>
</reference>
<dbReference type="Proteomes" id="UP000693970">
    <property type="component" value="Unassembled WGS sequence"/>
</dbReference>
<dbReference type="EMBL" id="JAGRRH010000028">
    <property type="protein sequence ID" value="KAG7340119.1"/>
    <property type="molecule type" value="Genomic_DNA"/>
</dbReference>
<reference evidence="2" key="2">
    <citation type="submission" date="2021-04" db="EMBL/GenBank/DDBJ databases">
        <authorList>
            <person name="Podell S."/>
        </authorList>
    </citation>
    <scope>NUCLEOTIDE SEQUENCE</scope>
    <source>
        <strain evidence="2">Hildebrandi</strain>
    </source>
</reference>
<sequence>MILDQVGPTSSECWKAACGSAKPSEFVAEYKMHYHEREETAHKTQGLGQERSYERARRSVFWRRRQRGSRQRTKFHEVLEMIQSNPKRLDRKRLEQVRGIRGICCSHLSKHSALFDGFTHDDRWLEGKSRQ</sequence>
<comment type="caution">
    <text evidence="2">The sequence shown here is derived from an EMBL/GenBank/DDBJ whole genome shotgun (WGS) entry which is preliminary data.</text>
</comment>
<organism evidence="2 3">
    <name type="scientific">Nitzschia inconspicua</name>
    <dbReference type="NCBI Taxonomy" id="303405"/>
    <lineage>
        <taxon>Eukaryota</taxon>
        <taxon>Sar</taxon>
        <taxon>Stramenopiles</taxon>
        <taxon>Ochrophyta</taxon>
        <taxon>Bacillariophyta</taxon>
        <taxon>Bacillariophyceae</taxon>
        <taxon>Bacillariophycidae</taxon>
        <taxon>Bacillariales</taxon>
        <taxon>Bacillariaceae</taxon>
        <taxon>Nitzschia</taxon>
    </lineage>
</organism>
<evidence type="ECO:0000313" key="2">
    <source>
        <dbReference type="EMBL" id="KAG7340119.1"/>
    </source>
</evidence>
<gene>
    <name evidence="2" type="ORF">IV203_006523</name>
    <name evidence="1" type="ORF">IV203_006610</name>
</gene>
<protein>
    <submittedName>
        <fullName evidence="2">Uncharacterized protein</fullName>
    </submittedName>
</protein>
<evidence type="ECO:0000313" key="1">
    <source>
        <dbReference type="EMBL" id="KAG7339357.1"/>
    </source>
</evidence>
<keyword evidence="3" id="KW-1185">Reference proteome</keyword>